<protein>
    <recommendedName>
        <fullName evidence="7">Pentacotripeptide-repeat region of PRORP domain-containing protein</fullName>
    </recommendedName>
</protein>
<dbReference type="PROSITE" id="PS51375">
    <property type="entry name" value="PPR"/>
    <property type="match status" value="7"/>
</dbReference>
<evidence type="ECO:0000256" key="1">
    <source>
        <dbReference type="ARBA" id="ARBA00007626"/>
    </source>
</evidence>
<proteinExistence type="inferred from homology"/>
<feature type="region of interest" description="Disordered" evidence="4">
    <location>
        <begin position="1"/>
        <end position="45"/>
    </location>
</feature>
<dbReference type="PANTHER" id="PTHR47936:SF1">
    <property type="entry name" value="PENTATRICOPEPTIDE REPEAT-CONTAINING PROTEIN GUN1, CHLOROPLASTIC"/>
    <property type="match status" value="1"/>
</dbReference>
<accession>A0A3P6A0T6</accession>
<dbReference type="Gene3D" id="1.25.40.10">
    <property type="entry name" value="Tetratricopeptide repeat domain"/>
    <property type="match status" value="5"/>
</dbReference>
<dbReference type="InterPro" id="IPR011990">
    <property type="entry name" value="TPR-like_helical_dom_sf"/>
</dbReference>
<evidence type="ECO:0000256" key="3">
    <source>
        <dbReference type="PROSITE-ProRule" id="PRU00708"/>
    </source>
</evidence>
<dbReference type="AlphaFoldDB" id="A0A3P6A0T6"/>
<dbReference type="Pfam" id="PF12854">
    <property type="entry name" value="PPR_1"/>
    <property type="match status" value="1"/>
</dbReference>
<reference evidence="6" key="1">
    <citation type="submission" date="2018-11" db="EMBL/GenBank/DDBJ databases">
        <authorList>
            <consortium name="Genoscope - CEA"/>
            <person name="William W."/>
        </authorList>
    </citation>
    <scope>NUCLEOTIDE SEQUENCE</scope>
</reference>
<feature type="repeat" description="PPR" evidence="3">
    <location>
        <begin position="194"/>
        <end position="228"/>
    </location>
</feature>
<feature type="repeat" description="PPR" evidence="3">
    <location>
        <begin position="407"/>
        <end position="441"/>
    </location>
</feature>
<feature type="repeat" description="PPR" evidence="3">
    <location>
        <begin position="371"/>
        <end position="406"/>
    </location>
</feature>
<sequence length="506" mass="56799">MRLPTPIINESRRLSSSPRSWISPISLTPKKKPDPPPESSISQVDLNPKPQFISHESAINLIKRERDPQRALDLFNKASQQKGFNHNSATYSVLLDNLLRHKKLNAVDAILRQMKHETCRFQEGLFLNLMRHFSRFELHDKVIEMFGLIQVVARVKPSLNAVSTCLNLLVDSKEVGLAKKLLLYGKKNLGLQPNTCIFNILVKHHCKSGDVDSAFGVVEEMKRSGLSYPNLITYSTLMECLFVQSRSKEAMELFEDMISKEGISPDPVTFNVMINGFCRVGEVERGKMIIEFMKKNGCNPNVYNYSALMNGFCKEGRAQEAKEVFGEVKETGLKLDTVGYTTLMNCFCRNGQIDEAVELLGEMKASGCRADALTYNVILRGLCGEGRTEEALEMLGQWGCEEGVHLNKGSYRIILNALCKKGELEKAVEFLSLMSKKGVWPHHGTWNELVVKLCGSGNAEMGIRVLTGFVGMGFKPEPESWRAVVESICKERKLLHVFEVLDSLVS</sequence>
<dbReference type="NCBIfam" id="TIGR00756">
    <property type="entry name" value="PPR"/>
    <property type="match status" value="7"/>
</dbReference>
<feature type="repeat" description="PPR" evidence="3">
    <location>
        <begin position="230"/>
        <end position="265"/>
    </location>
</feature>
<dbReference type="InterPro" id="IPR002885">
    <property type="entry name" value="PPR_rpt"/>
</dbReference>
<evidence type="ECO:0000256" key="4">
    <source>
        <dbReference type="SAM" id="MobiDB-lite"/>
    </source>
</evidence>
<dbReference type="EMBL" id="LR031573">
    <property type="protein sequence ID" value="VDC85717.1"/>
    <property type="molecule type" value="Genomic_DNA"/>
</dbReference>
<comment type="similarity">
    <text evidence="1">Belongs to the PPR family. P subfamily.</text>
</comment>
<feature type="repeat" description="PPR" evidence="3">
    <location>
        <begin position="336"/>
        <end position="370"/>
    </location>
</feature>
<evidence type="ECO:0000313" key="6">
    <source>
        <dbReference type="EMBL" id="VDC85717.1"/>
    </source>
</evidence>
<feature type="repeat" description="PPR" evidence="3">
    <location>
        <begin position="301"/>
        <end position="335"/>
    </location>
</feature>
<evidence type="ECO:0008006" key="7">
    <source>
        <dbReference type="Google" id="ProtNLM"/>
    </source>
</evidence>
<organism evidence="6">
    <name type="scientific">Brassica campestris</name>
    <name type="common">Field mustard</name>
    <dbReference type="NCBI Taxonomy" id="3711"/>
    <lineage>
        <taxon>Eukaryota</taxon>
        <taxon>Viridiplantae</taxon>
        <taxon>Streptophyta</taxon>
        <taxon>Embryophyta</taxon>
        <taxon>Tracheophyta</taxon>
        <taxon>Spermatophyta</taxon>
        <taxon>Magnoliopsida</taxon>
        <taxon>eudicotyledons</taxon>
        <taxon>Gunneridae</taxon>
        <taxon>Pentapetalae</taxon>
        <taxon>rosids</taxon>
        <taxon>malvids</taxon>
        <taxon>Brassicales</taxon>
        <taxon>Brassicaceae</taxon>
        <taxon>Brassiceae</taxon>
        <taxon>Brassica</taxon>
    </lineage>
</organism>
<dbReference type="PANTHER" id="PTHR47936">
    <property type="entry name" value="PPR_LONG DOMAIN-CONTAINING PROTEIN"/>
    <property type="match status" value="1"/>
</dbReference>
<feature type="compositionally biased region" description="Low complexity" evidence="4">
    <location>
        <begin position="14"/>
        <end position="27"/>
    </location>
</feature>
<dbReference type="Gramene" id="A02p08280.2_BraZ1">
    <property type="protein sequence ID" value="A02p08280.2_BraZ1.CDS.1"/>
    <property type="gene ID" value="A02g08280.2_BraZ1"/>
</dbReference>
<dbReference type="EMBL" id="LS974618">
    <property type="protein sequence ID" value="CAG7891876.1"/>
    <property type="molecule type" value="Genomic_DNA"/>
</dbReference>
<evidence type="ECO:0000256" key="2">
    <source>
        <dbReference type="ARBA" id="ARBA00022737"/>
    </source>
</evidence>
<keyword evidence="2" id="KW-0677">Repeat</keyword>
<gene>
    <name evidence="6" type="ORF">BRAA02T05452Z</name>
    <name evidence="5" type="ORF">BRAPAZ1V2_A02P08280.2</name>
</gene>
<name>A0A3P6A0T6_BRACM</name>
<dbReference type="Pfam" id="PF13041">
    <property type="entry name" value="PPR_2"/>
    <property type="match status" value="3"/>
</dbReference>
<dbReference type="Proteomes" id="UP000694005">
    <property type="component" value="Chromosome A02"/>
</dbReference>
<feature type="repeat" description="PPR" evidence="3">
    <location>
        <begin position="266"/>
        <end position="300"/>
    </location>
</feature>
<evidence type="ECO:0000313" key="5">
    <source>
        <dbReference type="EMBL" id="CAG7891876.1"/>
    </source>
</evidence>